<dbReference type="Gene3D" id="3.30.110.10">
    <property type="entry name" value="Translation initiation factor 3 (IF-3), C-terminal domain"/>
    <property type="match status" value="1"/>
</dbReference>
<feature type="domain" description="Translation initiation factor 3 C-terminal" evidence="8">
    <location>
        <begin position="83"/>
        <end position="166"/>
    </location>
</feature>
<dbReference type="InterPro" id="IPR019815">
    <property type="entry name" value="Translation_initiation_fac_3_C"/>
</dbReference>
<evidence type="ECO:0000256" key="7">
    <source>
        <dbReference type="SAM" id="MobiDB-lite"/>
    </source>
</evidence>
<dbReference type="Proteomes" id="UP000277457">
    <property type="component" value="Unassembled WGS sequence"/>
</dbReference>
<comment type="function">
    <text evidence="4 6">IF-3 binds to the 30S ribosomal subunit and shifts the equilibrium between 70S ribosomes and their 50S and 30S subunits in favor of the free subunits, thus enhancing the availability of 30S subunits on which protein synthesis initiation begins.</text>
</comment>
<reference evidence="10 11" key="1">
    <citation type="submission" date="2018-06" db="EMBL/GenBank/DDBJ databases">
        <title>Extensive metabolic versatility and redundancy in microbially diverse, dynamic hydrothermal sediments.</title>
        <authorList>
            <person name="Dombrowski N."/>
            <person name="Teske A."/>
            <person name="Baker B.J."/>
        </authorList>
    </citation>
    <scope>NUCLEOTIDE SEQUENCE [LARGE SCALE GENOMIC DNA]</scope>
    <source>
        <strain evidence="10">B7_G13</strain>
    </source>
</reference>
<dbReference type="HAMAP" id="MF_00080">
    <property type="entry name" value="IF_3"/>
    <property type="match status" value="1"/>
</dbReference>
<gene>
    <name evidence="4" type="primary">infC</name>
    <name evidence="10" type="ORF">DRZ78_00505</name>
</gene>
<dbReference type="Pfam" id="PF00707">
    <property type="entry name" value="IF3_C"/>
    <property type="match status" value="1"/>
</dbReference>
<comment type="subcellular location">
    <subcellularLocation>
        <location evidence="4 6">Cytoplasm</location>
    </subcellularLocation>
</comment>
<evidence type="ECO:0000256" key="1">
    <source>
        <dbReference type="ARBA" id="ARBA00005439"/>
    </source>
</evidence>
<dbReference type="GO" id="GO:0003743">
    <property type="term" value="F:translation initiation factor activity"/>
    <property type="evidence" value="ECO:0007669"/>
    <property type="project" value="UniProtKB-UniRule"/>
</dbReference>
<dbReference type="GO" id="GO:0043022">
    <property type="term" value="F:ribosome binding"/>
    <property type="evidence" value="ECO:0007669"/>
    <property type="project" value="UniProtKB-ARBA"/>
</dbReference>
<feature type="domain" description="Translation initiation factor 3 N-terminal" evidence="9">
    <location>
        <begin position="5"/>
        <end position="73"/>
    </location>
</feature>
<dbReference type="AlphaFoldDB" id="A0A662D4K5"/>
<dbReference type="InterPro" id="IPR036788">
    <property type="entry name" value="T_IF-3_C_sf"/>
</dbReference>
<keyword evidence="2 4" id="KW-0396">Initiation factor</keyword>
<protein>
    <recommendedName>
        <fullName evidence="4 5">Translation initiation factor IF-3</fullName>
    </recommendedName>
</protein>
<evidence type="ECO:0000259" key="8">
    <source>
        <dbReference type="Pfam" id="PF00707"/>
    </source>
</evidence>
<organism evidence="10 11">
    <name type="scientific">Aerophobetes bacterium</name>
    <dbReference type="NCBI Taxonomy" id="2030807"/>
    <lineage>
        <taxon>Bacteria</taxon>
        <taxon>Candidatus Aerophobota</taxon>
    </lineage>
</organism>
<evidence type="ECO:0000313" key="10">
    <source>
        <dbReference type="EMBL" id="RLE08716.1"/>
    </source>
</evidence>
<dbReference type="SUPFAM" id="SSF55200">
    <property type="entry name" value="Translation initiation factor IF3, C-terminal domain"/>
    <property type="match status" value="1"/>
</dbReference>
<feature type="compositionally biased region" description="Basic and acidic residues" evidence="7">
    <location>
        <begin position="143"/>
        <end position="152"/>
    </location>
</feature>
<dbReference type="FunFam" id="3.10.20.80:FF:000001">
    <property type="entry name" value="Translation initiation factor IF-3"/>
    <property type="match status" value="1"/>
</dbReference>
<dbReference type="GO" id="GO:0016020">
    <property type="term" value="C:membrane"/>
    <property type="evidence" value="ECO:0007669"/>
    <property type="project" value="TreeGrafter"/>
</dbReference>
<feature type="compositionally biased region" description="Basic and acidic residues" evidence="7">
    <location>
        <begin position="167"/>
        <end position="176"/>
    </location>
</feature>
<dbReference type="PANTHER" id="PTHR10938:SF0">
    <property type="entry name" value="TRANSLATION INITIATION FACTOR IF-3, MITOCHONDRIAL"/>
    <property type="match status" value="1"/>
</dbReference>
<dbReference type="SUPFAM" id="SSF54364">
    <property type="entry name" value="Translation initiation factor IF3, N-terminal domain"/>
    <property type="match status" value="1"/>
</dbReference>
<dbReference type="InterPro" id="IPR036787">
    <property type="entry name" value="T_IF-3_N_sf"/>
</dbReference>
<sequence length="176" mass="20908">MKNRVNEEIRAKEVRVVDEEGKQVGILPLQRALEIARERGLDLIEVAPQTQPPVCRILDYGKFKYQQEKRRKKTQKKHSTGALKEIRLSYKIDEHDFMVKARSVRKFLDEGHRVKVSLRFRGREMMHRRLGEKVMERLIKETEDMGRVESSPRRSGRSIELYLIPKRSNEERKRNA</sequence>
<comment type="similarity">
    <text evidence="1 4 6">Belongs to the IF-3 family.</text>
</comment>
<dbReference type="InterPro" id="IPR019813">
    <property type="entry name" value="Translation_initiation_fac3_CS"/>
</dbReference>
<accession>A0A662D4K5</accession>
<dbReference type="InterPro" id="IPR001288">
    <property type="entry name" value="Translation_initiation_fac_3"/>
</dbReference>
<comment type="subunit">
    <text evidence="4 6">Monomer.</text>
</comment>
<dbReference type="GO" id="GO:0032790">
    <property type="term" value="P:ribosome disassembly"/>
    <property type="evidence" value="ECO:0007669"/>
    <property type="project" value="TreeGrafter"/>
</dbReference>
<dbReference type="PANTHER" id="PTHR10938">
    <property type="entry name" value="TRANSLATION INITIATION FACTOR IF-3"/>
    <property type="match status" value="1"/>
</dbReference>
<name>A0A662D4K5_UNCAE</name>
<evidence type="ECO:0000256" key="5">
    <source>
        <dbReference type="NCBIfam" id="TIGR00168"/>
    </source>
</evidence>
<dbReference type="GO" id="GO:0005829">
    <property type="term" value="C:cytosol"/>
    <property type="evidence" value="ECO:0007669"/>
    <property type="project" value="TreeGrafter"/>
</dbReference>
<evidence type="ECO:0000256" key="3">
    <source>
        <dbReference type="ARBA" id="ARBA00022917"/>
    </source>
</evidence>
<evidence type="ECO:0000256" key="2">
    <source>
        <dbReference type="ARBA" id="ARBA00022540"/>
    </source>
</evidence>
<evidence type="ECO:0000256" key="4">
    <source>
        <dbReference type="HAMAP-Rule" id="MF_00080"/>
    </source>
</evidence>
<dbReference type="Gene3D" id="3.10.20.80">
    <property type="entry name" value="Translation initiation factor 3 (IF-3), N-terminal domain"/>
    <property type="match status" value="1"/>
</dbReference>
<keyword evidence="4" id="KW-0963">Cytoplasm</keyword>
<keyword evidence="3 4" id="KW-0648">Protein biosynthesis</keyword>
<comment type="caution">
    <text evidence="10">The sequence shown here is derived from an EMBL/GenBank/DDBJ whole genome shotgun (WGS) entry which is preliminary data.</text>
</comment>
<proteinExistence type="inferred from homology"/>
<evidence type="ECO:0000256" key="6">
    <source>
        <dbReference type="RuleBase" id="RU000646"/>
    </source>
</evidence>
<evidence type="ECO:0000259" key="9">
    <source>
        <dbReference type="Pfam" id="PF05198"/>
    </source>
</evidence>
<dbReference type="NCBIfam" id="TIGR00168">
    <property type="entry name" value="infC"/>
    <property type="match status" value="1"/>
</dbReference>
<dbReference type="InterPro" id="IPR019814">
    <property type="entry name" value="Translation_initiation_fac_3_N"/>
</dbReference>
<feature type="region of interest" description="Disordered" evidence="7">
    <location>
        <begin position="143"/>
        <end position="176"/>
    </location>
</feature>
<dbReference type="Pfam" id="PF05198">
    <property type="entry name" value="IF3_N"/>
    <property type="match status" value="1"/>
</dbReference>
<evidence type="ECO:0000313" key="11">
    <source>
        <dbReference type="Proteomes" id="UP000277457"/>
    </source>
</evidence>
<dbReference type="PROSITE" id="PS00938">
    <property type="entry name" value="IF3"/>
    <property type="match status" value="1"/>
</dbReference>
<dbReference type="EMBL" id="QMPY01000010">
    <property type="protein sequence ID" value="RLE08716.1"/>
    <property type="molecule type" value="Genomic_DNA"/>
</dbReference>
<dbReference type="FunFam" id="3.30.110.10:FF:000001">
    <property type="entry name" value="Translation initiation factor IF-3"/>
    <property type="match status" value="1"/>
</dbReference>